<organism evidence="1 2">
    <name type="scientific">Gigaspora margarita</name>
    <dbReference type="NCBI Taxonomy" id="4874"/>
    <lineage>
        <taxon>Eukaryota</taxon>
        <taxon>Fungi</taxon>
        <taxon>Fungi incertae sedis</taxon>
        <taxon>Mucoromycota</taxon>
        <taxon>Glomeromycotina</taxon>
        <taxon>Glomeromycetes</taxon>
        <taxon>Diversisporales</taxon>
        <taxon>Gigasporaceae</taxon>
        <taxon>Gigaspora</taxon>
    </lineage>
</organism>
<name>A0ABN7UAD4_GIGMA</name>
<dbReference type="EMBL" id="CAJVQB010001330">
    <property type="protein sequence ID" value="CAG8531267.1"/>
    <property type="molecule type" value="Genomic_DNA"/>
</dbReference>
<keyword evidence="2" id="KW-1185">Reference proteome</keyword>
<sequence length="50" mass="6098">MRSFKRSLPPRKEEKNVLQSEVVALTHKEEVLLLQKDEYLQRLERLRILH</sequence>
<dbReference type="Proteomes" id="UP000789901">
    <property type="component" value="Unassembled WGS sequence"/>
</dbReference>
<gene>
    <name evidence="1" type="ORF">GMARGA_LOCUS3633</name>
</gene>
<comment type="caution">
    <text evidence="1">The sequence shown here is derived from an EMBL/GenBank/DDBJ whole genome shotgun (WGS) entry which is preliminary data.</text>
</comment>
<proteinExistence type="predicted"/>
<evidence type="ECO:0000313" key="2">
    <source>
        <dbReference type="Proteomes" id="UP000789901"/>
    </source>
</evidence>
<evidence type="ECO:0000313" key="1">
    <source>
        <dbReference type="EMBL" id="CAG8531267.1"/>
    </source>
</evidence>
<protein>
    <submittedName>
        <fullName evidence="1">43975_t:CDS:1</fullName>
    </submittedName>
</protein>
<accession>A0ABN7UAD4</accession>
<reference evidence="1 2" key="1">
    <citation type="submission" date="2021-06" db="EMBL/GenBank/DDBJ databases">
        <authorList>
            <person name="Kallberg Y."/>
            <person name="Tangrot J."/>
            <person name="Rosling A."/>
        </authorList>
    </citation>
    <scope>NUCLEOTIDE SEQUENCE [LARGE SCALE GENOMIC DNA]</scope>
    <source>
        <strain evidence="1 2">120-4 pot B 10/14</strain>
    </source>
</reference>